<keyword evidence="3" id="KW-1185">Reference proteome</keyword>
<dbReference type="Proteomes" id="UP001218218">
    <property type="component" value="Unassembled WGS sequence"/>
</dbReference>
<accession>A0AAD6Z122</accession>
<dbReference type="EMBL" id="JARIHO010000114">
    <property type="protein sequence ID" value="KAJ7302580.1"/>
    <property type="molecule type" value="Genomic_DNA"/>
</dbReference>
<protein>
    <submittedName>
        <fullName evidence="2">Uncharacterized protein</fullName>
    </submittedName>
</protein>
<comment type="caution">
    <text evidence="2">The sequence shown here is derived from an EMBL/GenBank/DDBJ whole genome shotgun (WGS) entry which is preliminary data.</text>
</comment>
<evidence type="ECO:0000313" key="3">
    <source>
        <dbReference type="Proteomes" id="UP001218218"/>
    </source>
</evidence>
<evidence type="ECO:0000313" key="2">
    <source>
        <dbReference type="EMBL" id="KAJ7302580.1"/>
    </source>
</evidence>
<organism evidence="2 3">
    <name type="scientific">Mycena albidolilacea</name>
    <dbReference type="NCBI Taxonomy" id="1033008"/>
    <lineage>
        <taxon>Eukaryota</taxon>
        <taxon>Fungi</taxon>
        <taxon>Dikarya</taxon>
        <taxon>Basidiomycota</taxon>
        <taxon>Agaricomycotina</taxon>
        <taxon>Agaricomycetes</taxon>
        <taxon>Agaricomycetidae</taxon>
        <taxon>Agaricales</taxon>
        <taxon>Marasmiineae</taxon>
        <taxon>Mycenaceae</taxon>
        <taxon>Mycena</taxon>
    </lineage>
</organism>
<gene>
    <name evidence="2" type="ORF">DFH08DRAFT_826462</name>
</gene>
<dbReference type="AlphaFoldDB" id="A0AAD6Z122"/>
<feature type="region of interest" description="Disordered" evidence="1">
    <location>
        <begin position="412"/>
        <end position="438"/>
    </location>
</feature>
<evidence type="ECO:0000256" key="1">
    <source>
        <dbReference type="SAM" id="MobiDB-lite"/>
    </source>
</evidence>
<name>A0AAD6Z122_9AGAR</name>
<reference evidence="2" key="1">
    <citation type="submission" date="2023-03" db="EMBL/GenBank/DDBJ databases">
        <title>Massive genome expansion in bonnet fungi (Mycena s.s.) driven by repeated elements and novel gene families across ecological guilds.</title>
        <authorList>
            <consortium name="Lawrence Berkeley National Laboratory"/>
            <person name="Harder C.B."/>
            <person name="Miyauchi S."/>
            <person name="Viragh M."/>
            <person name="Kuo A."/>
            <person name="Thoen E."/>
            <person name="Andreopoulos B."/>
            <person name="Lu D."/>
            <person name="Skrede I."/>
            <person name="Drula E."/>
            <person name="Henrissat B."/>
            <person name="Morin E."/>
            <person name="Kohler A."/>
            <person name="Barry K."/>
            <person name="LaButti K."/>
            <person name="Morin E."/>
            <person name="Salamov A."/>
            <person name="Lipzen A."/>
            <person name="Mereny Z."/>
            <person name="Hegedus B."/>
            <person name="Baldrian P."/>
            <person name="Stursova M."/>
            <person name="Weitz H."/>
            <person name="Taylor A."/>
            <person name="Grigoriev I.V."/>
            <person name="Nagy L.G."/>
            <person name="Martin F."/>
            <person name="Kauserud H."/>
        </authorList>
    </citation>
    <scope>NUCLEOTIDE SEQUENCE</scope>
    <source>
        <strain evidence="2">CBHHK002</strain>
    </source>
</reference>
<proteinExistence type="predicted"/>
<sequence length="447" mass="50110">MVPPPTNLLLIHTFQLRKARVGMAFVFKDHVFAFLSSDLVFQPTWATSRAALPPPPSDFYSANWDFLDCLANWIRSRPNCDRNGLACDVIRSTRDVFLGIGLSLLLTEAEVFSNPSRTARDLLRPAMKDGYLAPTVQQRMRYLDWLHVYAKDQTKLPARMAVLVDDYTDQLEDLSGLQMWFRYDMGTLYDVFEPTYVTEALSLPHNLGHLIFGHETWVELGGRLSDGSDALTSLFSDEGRLSQSFSYLRSQPIFLAGLLDSPTFLRPDHYSPLFLPPADMNAYICPRRYIHGSTICKVEGKSSGAGMITEVKGEARRRTLFSYIVQQTRMVAIGPLEYCGNAHQVHIGSSTVIAPCFGDPTLPEYFAIRDLKTRILAPVLPGSRRPALSATEEAELDTQLAEYSKAVLRKRARDGEGDENQPLGDVPAKPKRSRLSADKRLALMTVN</sequence>